<sequence>MATVRTTVPRGAEPNGGGGGGNNKRKRKRVGKAKEAAAAPPSAASVSVDAQLQTLENWHRALTVDMRELRREGARVRVELEKVDDTAEAAVVRAEHWKSSARSCWCWTRSWSASGRAASTRSSS</sequence>
<evidence type="ECO:0000313" key="3">
    <source>
        <dbReference type="Proteomes" id="UP000002640"/>
    </source>
</evidence>
<organism evidence="2 3">
    <name type="scientific">Phytophthora sojae (strain P6497)</name>
    <name type="common">Soybean stem and root rot agent</name>
    <name type="synonym">Phytophthora megasperma f. sp. glycines</name>
    <dbReference type="NCBI Taxonomy" id="1094619"/>
    <lineage>
        <taxon>Eukaryota</taxon>
        <taxon>Sar</taxon>
        <taxon>Stramenopiles</taxon>
        <taxon>Oomycota</taxon>
        <taxon>Peronosporomycetes</taxon>
        <taxon>Peronosporales</taxon>
        <taxon>Peronosporaceae</taxon>
        <taxon>Phytophthora</taxon>
    </lineage>
</organism>
<dbReference type="RefSeq" id="XP_009524850.1">
    <property type="nucleotide sequence ID" value="XM_009526555.1"/>
</dbReference>
<dbReference type="OMA" id="SARSCWC"/>
<gene>
    <name evidence="2" type="ORF">PHYSODRAFT_492885</name>
</gene>
<dbReference type="Proteomes" id="UP000002640">
    <property type="component" value="Unassembled WGS sequence"/>
</dbReference>
<evidence type="ECO:0000256" key="1">
    <source>
        <dbReference type="SAM" id="MobiDB-lite"/>
    </source>
</evidence>
<dbReference type="AlphaFoldDB" id="G4ZCA5"/>
<reference evidence="2 3" key="1">
    <citation type="journal article" date="2006" name="Science">
        <title>Phytophthora genome sequences uncover evolutionary origins and mechanisms of pathogenesis.</title>
        <authorList>
            <person name="Tyler B.M."/>
            <person name="Tripathy S."/>
            <person name="Zhang X."/>
            <person name="Dehal P."/>
            <person name="Jiang R.H."/>
            <person name="Aerts A."/>
            <person name="Arredondo F.D."/>
            <person name="Baxter L."/>
            <person name="Bensasson D."/>
            <person name="Beynon J.L."/>
            <person name="Chapman J."/>
            <person name="Damasceno C.M."/>
            <person name="Dorrance A.E."/>
            <person name="Dou D."/>
            <person name="Dickerman A.W."/>
            <person name="Dubchak I.L."/>
            <person name="Garbelotto M."/>
            <person name="Gijzen M."/>
            <person name="Gordon S.G."/>
            <person name="Govers F."/>
            <person name="Grunwald N.J."/>
            <person name="Huang W."/>
            <person name="Ivors K.L."/>
            <person name="Jones R.W."/>
            <person name="Kamoun S."/>
            <person name="Krampis K."/>
            <person name="Lamour K.H."/>
            <person name="Lee M.K."/>
            <person name="McDonald W.H."/>
            <person name="Medina M."/>
            <person name="Meijer H.J."/>
            <person name="Nordberg E.K."/>
            <person name="Maclean D.J."/>
            <person name="Ospina-Giraldo M.D."/>
            <person name="Morris P.F."/>
            <person name="Phuntumart V."/>
            <person name="Putnam N.H."/>
            <person name="Rash S."/>
            <person name="Rose J.K."/>
            <person name="Sakihama Y."/>
            <person name="Salamov A.A."/>
            <person name="Savidor A."/>
            <person name="Scheuring C.F."/>
            <person name="Smith B.M."/>
            <person name="Sobral B.W."/>
            <person name="Terry A."/>
            <person name="Torto-Alalibo T.A."/>
            <person name="Win J."/>
            <person name="Xu Z."/>
            <person name="Zhang H."/>
            <person name="Grigoriev I.V."/>
            <person name="Rokhsar D.S."/>
            <person name="Boore J.L."/>
        </authorList>
    </citation>
    <scope>NUCLEOTIDE SEQUENCE [LARGE SCALE GENOMIC DNA]</scope>
    <source>
        <strain evidence="2 3">P6497</strain>
    </source>
</reference>
<proteinExistence type="predicted"/>
<keyword evidence="3" id="KW-1185">Reference proteome</keyword>
<dbReference type="InParanoid" id="G4ZCA5"/>
<dbReference type="EMBL" id="JH159153">
    <property type="protein sequence ID" value="EGZ22133.1"/>
    <property type="molecule type" value="Genomic_DNA"/>
</dbReference>
<dbReference type="KEGG" id="psoj:PHYSODRAFT_492885"/>
<evidence type="ECO:0000313" key="2">
    <source>
        <dbReference type="EMBL" id="EGZ22133.1"/>
    </source>
</evidence>
<accession>G4ZCA5</accession>
<feature type="region of interest" description="Disordered" evidence="1">
    <location>
        <begin position="1"/>
        <end position="46"/>
    </location>
</feature>
<feature type="compositionally biased region" description="Low complexity" evidence="1">
    <location>
        <begin position="36"/>
        <end position="46"/>
    </location>
</feature>
<protein>
    <submittedName>
        <fullName evidence="2">Uncharacterized protein</fullName>
    </submittedName>
</protein>
<name>G4ZCA5_PHYSP</name>
<dbReference type="SMR" id="G4ZCA5"/>
<dbReference type="GeneID" id="20656888"/>